<dbReference type="Pfam" id="PF06054">
    <property type="entry name" value="CoiA_nuc"/>
    <property type="match status" value="1"/>
</dbReference>
<gene>
    <name evidence="3" type="ORF">H9650_02405</name>
</gene>
<dbReference type="RefSeq" id="WP_191696465.1">
    <property type="nucleotide sequence ID" value="NZ_JACSQO010000001.1"/>
</dbReference>
<dbReference type="InterPro" id="IPR057253">
    <property type="entry name" value="CoiA-like_N"/>
</dbReference>
<dbReference type="InterPro" id="IPR021176">
    <property type="entry name" value="Competence-induced_CoiA"/>
</dbReference>
<keyword evidence="4" id="KW-1185">Reference proteome</keyword>
<protein>
    <recommendedName>
        <fullName evidence="5">Competence protein CoiA</fullName>
    </recommendedName>
</protein>
<reference evidence="3 4" key="1">
    <citation type="submission" date="2020-08" db="EMBL/GenBank/DDBJ databases">
        <title>A Genomic Blueprint of the Chicken Gut Microbiome.</title>
        <authorList>
            <person name="Gilroy R."/>
            <person name="Ravi A."/>
            <person name="Getino M."/>
            <person name="Pursley I."/>
            <person name="Horton D.L."/>
            <person name="Alikhan N.-F."/>
            <person name="Baker D."/>
            <person name="Gharbi K."/>
            <person name="Hall N."/>
            <person name="Watson M."/>
            <person name="Adriaenssens E.M."/>
            <person name="Foster-Nyarko E."/>
            <person name="Jarju S."/>
            <person name="Secka A."/>
            <person name="Antonio M."/>
            <person name="Oren A."/>
            <person name="Chaudhuri R."/>
            <person name="La Ragione R.M."/>
            <person name="Hildebrand F."/>
            <person name="Pallen M.J."/>
        </authorList>
    </citation>
    <scope>NUCLEOTIDE SEQUENCE [LARGE SCALE GENOMIC DNA]</scope>
    <source>
        <strain evidence="3 4">Sa2BUA9</strain>
    </source>
</reference>
<evidence type="ECO:0000313" key="4">
    <source>
        <dbReference type="Proteomes" id="UP000640786"/>
    </source>
</evidence>
<comment type="caution">
    <text evidence="3">The sequence shown here is derived from an EMBL/GenBank/DDBJ whole genome shotgun (WGS) entry which is preliminary data.</text>
</comment>
<dbReference type="Proteomes" id="UP000640786">
    <property type="component" value="Unassembled WGS sequence"/>
</dbReference>
<dbReference type="InterPro" id="IPR010330">
    <property type="entry name" value="CoiA_nuc"/>
</dbReference>
<feature type="domain" description="Competence protein CoiA nuclease-like" evidence="1">
    <location>
        <begin position="71"/>
        <end position="221"/>
    </location>
</feature>
<dbReference type="PIRSF" id="PIRSF007487">
    <property type="entry name" value="Competence-induced_CoiA_bac"/>
    <property type="match status" value="1"/>
</dbReference>
<proteinExistence type="predicted"/>
<organism evidence="3 4">
    <name type="scientific">Psychrobacillus faecigallinarum</name>
    <dbReference type="NCBI Taxonomy" id="2762235"/>
    <lineage>
        <taxon>Bacteria</taxon>
        <taxon>Bacillati</taxon>
        <taxon>Bacillota</taxon>
        <taxon>Bacilli</taxon>
        <taxon>Bacillales</taxon>
        <taxon>Bacillaceae</taxon>
        <taxon>Psychrobacillus</taxon>
    </lineage>
</organism>
<dbReference type="Pfam" id="PF25164">
    <property type="entry name" value="CoiA_N"/>
    <property type="match status" value="1"/>
</dbReference>
<evidence type="ECO:0008006" key="5">
    <source>
        <dbReference type="Google" id="ProtNLM"/>
    </source>
</evidence>
<name>A0ABR8R584_9BACI</name>
<feature type="domain" description="Competence protein CoiA-like N-terminal" evidence="2">
    <location>
        <begin position="19"/>
        <end position="66"/>
    </location>
</feature>
<accession>A0ABR8R584</accession>
<dbReference type="EMBL" id="JACSQO010000001">
    <property type="protein sequence ID" value="MBD7942954.1"/>
    <property type="molecule type" value="Genomic_DNA"/>
</dbReference>
<evidence type="ECO:0000259" key="1">
    <source>
        <dbReference type="Pfam" id="PF06054"/>
    </source>
</evidence>
<sequence length="388" mass="45650">MIFILTALTTEGKVFIPSHYSNDILKYSKRSVHFQCAECHEKVILRIGKIKVPHFAHYRNSSCTHSFSEGESQDHLNGKIQLYDFLERLKIPCELEPYLQDIKQRPDILVQAQEKVALEYQCSKITPEVIRKRNLGYQNSNIQPLWILKTPDLTDFSSKSIGSMKIAPFQLEFILSTKAYGRILITFCPQTKNFSYLSNFLHAYSNYFVVKVNKLPISLQTWPLAMVKKITEEEFQEYLIIYNKKRLNRLNNLYLYNRKGIQSEFLKVCYRWRIHPQQIPMFIGIPSLEAEAFLEHSCEWQLQLIDFLQVNKIALNSVSVHHYSSFLATSRWRKSEQIEKRMKAIQAYIDVIQECLEQTDKNISDSTFNYPKMYKILYQHFLAKGAEN</sequence>
<evidence type="ECO:0000313" key="3">
    <source>
        <dbReference type="EMBL" id="MBD7942954.1"/>
    </source>
</evidence>
<evidence type="ECO:0000259" key="2">
    <source>
        <dbReference type="Pfam" id="PF25164"/>
    </source>
</evidence>